<dbReference type="InterPro" id="IPR003675">
    <property type="entry name" value="Rce1/LyrA-like_dom"/>
</dbReference>
<keyword evidence="3" id="KW-0482">Metalloprotease</keyword>
<feature type="transmembrane region" description="Helical" evidence="1">
    <location>
        <begin position="248"/>
        <end position="266"/>
    </location>
</feature>
<keyword evidence="1" id="KW-0472">Membrane</keyword>
<keyword evidence="3" id="KW-0645">Protease</keyword>
<dbReference type="GO" id="GO:0004175">
    <property type="term" value="F:endopeptidase activity"/>
    <property type="evidence" value="ECO:0007669"/>
    <property type="project" value="UniProtKB-ARBA"/>
</dbReference>
<feature type="transmembrane region" description="Helical" evidence="1">
    <location>
        <begin position="173"/>
        <end position="190"/>
    </location>
</feature>
<evidence type="ECO:0000259" key="2">
    <source>
        <dbReference type="Pfam" id="PF02517"/>
    </source>
</evidence>
<dbReference type="InterPro" id="IPR052710">
    <property type="entry name" value="CAAX_protease"/>
</dbReference>
<keyword evidence="3" id="KW-0378">Hydrolase</keyword>
<feature type="transmembrane region" description="Helical" evidence="1">
    <location>
        <begin position="51"/>
        <end position="71"/>
    </location>
</feature>
<dbReference type="Pfam" id="PF02517">
    <property type="entry name" value="Rce1-like"/>
    <property type="match status" value="1"/>
</dbReference>
<accession>A0A923HCC6</accession>
<evidence type="ECO:0000313" key="3">
    <source>
        <dbReference type="EMBL" id="MBC3756795.1"/>
    </source>
</evidence>
<keyword evidence="4" id="KW-1185">Reference proteome</keyword>
<dbReference type="GO" id="GO:0080120">
    <property type="term" value="P:CAAX-box protein maturation"/>
    <property type="evidence" value="ECO:0007669"/>
    <property type="project" value="UniProtKB-ARBA"/>
</dbReference>
<proteinExistence type="predicted"/>
<dbReference type="Proteomes" id="UP000656244">
    <property type="component" value="Unassembled WGS sequence"/>
</dbReference>
<feature type="domain" description="CAAX prenyl protease 2/Lysostaphin resistance protein A-like" evidence="2">
    <location>
        <begin position="141"/>
        <end position="228"/>
    </location>
</feature>
<keyword evidence="1" id="KW-0812">Transmembrane</keyword>
<feature type="transmembrane region" description="Helical" evidence="1">
    <location>
        <begin position="92"/>
        <end position="111"/>
    </location>
</feature>
<feature type="transmembrane region" description="Helical" evidence="1">
    <location>
        <begin position="141"/>
        <end position="161"/>
    </location>
</feature>
<sequence>MQSQITVVKNKPSIVYLITGIVLMFMLMTAVQLGLSELFQSIDRNFKPSKVVLMKVSGHLVAGLVILLFAHRELFKTKESIIKRLGLRKPKLSVLDISALALGSLFFGWMARQLALKLFSFFGHLAETKELPVFENLTTGWGILMILTIAIAPGFVEEIAYRGFLQRGLIKKHSPFLAIFISSVLFGLAHITPQEIVFTFFMGLWLGIISYRTNSIWPTIFCHITVNGWSSAYMVGKQLWTFPVTPPMVFNVLFCIAFVYSIKILVTKKKIYEKN</sequence>
<protein>
    <submittedName>
        <fullName evidence="3">CPBP family intramembrane metalloprotease</fullName>
    </submittedName>
</protein>
<dbReference type="EMBL" id="JACNMF010000001">
    <property type="protein sequence ID" value="MBC3756795.1"/>
    <property type="molecule type" value="Genomic_DNA"/>
</dbReference>
<dbReference type="PANTHER" id="PTHR36435">
    <property type="entry name" value="SLR1288 PROTEIN"/>
    <property type="match status" value="1"/>
</dbReference>
<feature type="transmembrane region" description="Helical" evidence="1">
    <location>
        <begin position="12"/>
        <end position="31"/>
    </location>
</feature>
<gene>
    <name evidence="3" type="ORF">H7U19_00150</name>
</gene>
<reference evidence="3" key="1">
    <citation type="submission" date="2020-08" db="EMBL/GenBank/DDBJ databases">
        <title>Hyunsoonleella sp. strain SJ7 genome sequencing and assembly.</title>
        <authorList>
            <person name="Kim I."/>
        </authorList>
    </citation>
    <scope>NUCLEOTIDE SEQUENCE</scope>
    <source>
        <strain evidence="3">SJ7</strain>
    </source>
</reference>
<dbReference type="GO" id="GO:0008237">
    <property type="term" value="F:metallopeptidase activity"/>
    <property type="evidence" value="ECO:0007669"/>
    <property type="project" value="UniProtKB-KW"/>
</dbReference>
<organism evidence="3 4">
    <name type="scientific">Hyunsoonleella aquatilis</name>
    <dbReference type="NCBI Taxonomy" id="2762758"/>
    <lineage>
        <taxon>Bacteria</taxon>
        <taxon>Pseudomonadati</taxon>
        <taxon>Bacteroidota</taxon>
        <taxon>Flavobacteriia</taxon>
        <taxon>Flavobacteriales</taxon>
        <taxon>Flavobacteriaceae</taxon>
    </lineage>
</organism>
<dbReference type="PANTHER" id="PTHR36435:SF1">
    <property type="entry name" value="CAAX AMINO TERMINAL PROTEASE FAMILY PROTEIN"/>
    <property type="match status" value="1"/>
</dbReference>
<comment type="caution">
    <text evidence="3">The sequence shown here is derived from an EMBL/GenBank/DDBJ whole genome shotgun (WGS) entry which is preliminary data.</text>
</comment>
<evidence type="ECO:0000313" key="4">
    <source>
        <dbReference type="Proteomes" id="UP000656244"/>
    </source>
</evidence>
<dbReference type="AlphaFoldDB" id="A0A923HCC6"/>
<keyword evidence="1" id="KW-1133">Transmembrane helix</keyword>
<name>A0A923HCC6_9FLAO</name>
<evidence type="ECO:0000256" key="1">
    <source>
        <dbReference type="SAM" id="Phobius"/>
    </source>
</evidence>